<dbReference type="InterPro" id="IPR011990">
    <property type="entry name" value="TPR-like_helical_dom_sf"/>
</dbReference>
<dbReference type="Gene3D" id="1.25.40.10">
    <property type="entry name" value="Tetratricopeptide repeat domain"/>
    <property type="match status" value="1"/>
</dbReference>
<organism evidence="3">
    <name type="scientific">Rhodosorus marinus</name>
    <dbReference type="NCBI Taxonomy" id="101924"/>
    <lineage>
        <taxon>Eukaryota</taxon>
        <taxon>Rhodophyta</taxon>
        <taxon>Stylonematophyceae</taxon>
        <taxon>Stylonematales</taxon>
        <taxon>Stylonemataceae</taxon>
        <taxon>Rhodosorus</taxon>
    </lineage>
</organism>
<dbReference type="InterPro" id="IPR002885">
    <property type="entry name" value="PPR_rpt"/>
</dbReference>
<feature type="repeat" description="PPR" evidence="2">
    <location>
        <begin position="68"/>
        <end position="102"/>
    </location>
</feature>
<evidence type="ECO:0000256" key="2">
    <source>
        <dbReference type="PROSITE-ProRule" id="PRU00708"/>
    </source>
</evidence>
<evidence type="ECO:0000313" key="3">
    <source>
        <dbReference type="EMBL" id="CAE0041733.1"/>
    </source>
</evidence>
<protein>
    <recommendedName>
        <fullName evidence="4">Pentacotripeptide-repeat region of PRORP domain-containing protein</fullName>
    </recommendedName>
</protein>
<keyword evidence="1" id="KW-0677">Repeat</keyword>
<reference evidence="3" key="1">
    <citation type="submission" date="2021-01" db="EMBL/GenBank/DDBJ databases">
        <authorList>
            <person name="Corre E."/>
            <person name="Pelletier E."/>
            <person name="Niang G."/>
            <person name="Scheremetjew M."/>
            <person name="Finn R."/>
            <person name="Kale V."/>
            <person name="Holt S."/>
            <person name="Cochrane G."/>
            <person name="Meng A."/>
            <person name="Brown T."/>
            <person name="Cohen L."/>
        </authorList>
    </citation>
    <scope>NUCLEOTIDE SEQUENCE</scope>
    <source>
        <strain evidence="3">CCMP 769</strain>
    </source>
</reference>
<evidence type="ECO:0008006" key="4">
    <source>
        <dbReference type="Google" id="ProtNLM"/>
    </source>
</evidence>
<dbReference type="PANTHER" id="PTHR47447:SF17">
    <property type="entry name" value="OS12G0638900 PROTEIN"/>
    <property type="match status" value="1"/>
</dbReference>
<evidence type="ECO:0000256" key="1">
    <source>
        <dbReference type="ARBA" id="ARBA00022737"/>
    </source>
</evidence>
<feature type="repeat" description="PPR" evidence="2">
    <location>
        <begin position="33"/>
        <end position="67"/>
    </location>
</feature>
<dbReference type="Pfam" id="PF01535">
    <property type="entry name" value="PPR"/>
    <property type="match status" value="1"/>
</dbReference>
<dbReference type="PANTHER" id="PTHR47447">
    <property type="entry name" value="OS03G0856100 PROTEIN"/>
    <property type="match status" value="1"/>
</dbReference>
<gene>
    <name evidence="3" type="ORF">RMAR00112_LOCUS9697</name>
</gene>
<dbReference type="NCBIfam" id="TIGR00756">
    <property type="entry name" value="PPR"/>
    <property type="match status" value="2"/>
</dbReference>
<dbReference type="Pfam" id="PF13041">
    <property type="entry name" value="PPR_2"/>
    <property type="match status" value="1"/>
</dbReference>
<accession>A0A7S3EC29</accession>
<dbReference type="PROSITE" id="PS51375">
    <property type="entry name" value="PPR"/>
    <property type="match status" value="2"/>
</dbReference>
<dbReference type="EMBL" id="HBHW01012427">
    <property type="protein sequence ID" value="CAE0041733.1"/>
    <property type="molecule type" value="Transcribed_RNA"/>
</dbReference>
<name>A0A7S3EC29_9RHOD</name>
<dbReference type="AlphaFoldDB" id="A0A7S3EC29"/>
<sequence length="326" mass="36565">MFSTLIQAFIESNEHSGAVRTYETLKAKGFSCNLVVRTSVLNAYSYLGDFEEAEKIFQEMRQDGLLRNIVQYTSMMRVYRRQGKTVETIALHDEMTDKGIAPDGRSLTYLIKALHEADLLDKASVKVNYLFRDDQNRGAYWTSLMLIAALRKDLNQVTVTMERATTAGWGKDAELCRSYIIALWDCGEADTAANALATMLKTRASLSAPKEFRILAQAIRVQEGIEWFGECVQALDVRLPMRCYEILTELLCEEGHYPRAIELAASLQSQSDWTMQLLQTIIRHALTKADLNGANKALEMAGDLGLSPPNDVITAVSMMQTKLAEK</sequence>
<proteinExistence type="predicted"/>